<evidence type="ECO:0000313" key="1">
    <source>
        <dbReference type="EMBL" id="ETL27517.1"/>
    </source>
</evidence>
<dbReference type="Proteomes" id="UP000053864">
    <property type="component" value="Unassembled WGS sequence"/>
</dbReference>
<dbReference type="EMBL" id="KI675922">
    <property type="protein sequence ID" value="ETL27517.1"/>
    <property type="molecule type" value="Genomic_DNA"/>
</dbReference>
<gene>
    <name evidence="1" type="ORF">L916_18949</name>
    <name evidence="2" type="ORF">L917_18768</name>
</gene>
<name>W2I225_PHYNI</name>
<dbReference type="Proteomes" id="UP000054423">
    <property type="component" value="Unassembled WGS sequence"/>
</dbReference>
<dbReference type="AlphaFoldDB" id="W2I225"/>
<protein>
    <submittedName>
        <fullName evidence="1">Uncharacterized protein</fullName>
    </submittedName>
</protein>
<reference evidence="2" key="1">
    <citation type="submission" date="2013-11" db="EMBL/GenBank/DDBJ databases">
        <title>The Genome Sequence of Phytophthora parasitica CHvinca01.</title>
        <authorList>
            <consortium name="The Broad Institute Genomics Platform"/>
            <person name="Russ C."/>
            <person name="Tyler B."/>
            <person name="Panabieres F."/>
            <person name="Shan W."/>
            <person name="Tripathy S."/>
            <person name="Grunwald N."/>
            <person name="Machado M."/>
            <person name="Johnson C.S."/>
            <person name="Arredondo F."/>
            <person name="Hong C."/>
            <person name="Coffey M."/>
            <person name="Young S.K."/>
            <person name="Zeng Q."/>
            <person name="Gargeya S."/>
            <person name="Fitzgerald M."/>
            <person name="Abouelleil A."/>
            <person name="Alvarado L."/>
            <person name="Chapman S.B."/>
            <person name="Gainer-Dewar J."/>
            <person name="Goldberg J."/>
            <person name="Griggs A."/>
            <person name="Gujja S."/>
            <person name="Hansen M."/>
            <person name="Howarth C."/>
            <person name="Imamovic A."/>
            <person name="Ireland A."/>
            <person name="Larimer J."/>
            <person name="McCowan C."/>
            <person name="Murphy C."/>
            <person name="Pearson M."/>
            <person name="Poon T.W."/>
            <person name="Priest M."/>
            <person name="Roberts A."/>
            <person name="Saif S."/>
            <person name="Shea T."/>
            <person name="Sykes S."/>
            <person name="Wortman J."/>
            <person name="Nusbaum C."/>
            <person name="Birren B."/>
        </authorList>
    </citation>
    <scope>NUCLEOTIDE SEQUENCE [LARGE SCALE GENOMIC DNA]</scope>
    <source>
        <strain evidence="2">CHvinca01</strain>
    </source>
</reference>
<accession>W2I225</accession>
<dbReference type="EMBL" id="KI682642">
    <property type="protein sequence ID" value="ETL80767.1"/>
    <property type="molecule type" value="Genomic_DNA"/>
</dbReference>
<sequence>MITAWPRPSRREALCLATWPTASVECSATA</sequence>
<proteinExistence type="predicted"/>
<organism evidence="1">
    <name type="scientific">Phytophthora nicotianae</name>
    <name type="common">Potato buckeye rot agent</name>
    <name type="synonym">Phytophthora parasitica</name>
    <dbReference type="NCBI Taxonomy" id="4792"/>
    <lineage>
        <taxon>Eukaryota</taxon>
        <taxon>Sar</taxon>
        <taxon>Stramenopiles</taxon>
        <taxon>Oomycota</taxon>
        <taxon>Peronosporomycetes</taxon>
        <taxon>Peronosporales</taxon>
        <taxon>Peronosporaceae</taxon>
        <taxon>Phytophthora</taxon>
    </lineage>
</organism>
<reference evidence="1" key="2">
    <citation type="submission" date="2013-11" db="EMBL/GenBank/DDBJ databases">
        <title>The Genome Sequence of Phytophthora parasitica CJ05E6.</title>
        <authorList>
            <consortium name="The Broad Institute Genomics Platform"/>
            <person name="Russ C."/>
            <person name="Tyler B."/>
            <person name="Panabieres F."/>
            <person name="Shan W."/>
            <person name="Tripathy S."/>
            <person name="Grunwald N."/>
            <person name="Machado M."/>
            <person name="Johnson C.S."/>
            <person name="Arredondo F."/>
            <person name="Hong C."/>
            <person name="Coffey M."/>
            <person name="Young S.K."/>
            <person name="Zeng Q."/>
            <person name="Gargeya S."/>
            <person name="Fitzgerald M."/>
            <person name="Abouelleil A."/>
            <person name="Alvarado L."/>
            <person name="Chapman S.B."/>
            <person name="Gainer-Dewar J."/>
            <person name="Goldberg J."/>
            <person name="Griggs A."/>
            <person name="Gujja S."/>
            <person name="Hansen M."/>
            <person name="Howarth C."/>
            <person name="Imamovic A."/>
            <person name="Ireland A."/>
            <person name="Larimer J."/>
            <person name="McCowan C."/>
            <person name="Murphy C."/>
            <person name="Pearson M."/>
            <person name="Poon T.W."/>
            <person name="Priest M."/>
            <person name="Roberts A."/>
            <person name="Saif S."/>
            <person name="Shea T."/>
            <person name="Sykes S."/>
            <person name="Wortman J."/>
            <person name="Nusbaum C."/>
            <person name="Birren B."/>
        </authorList>
    </citation>
    <scope>NUCLEOTIDE SEQUENCE [LARGE SCALE GENOMIC DNA]</scope>
    <source>
        <strain evidence="1">CJ05E6</strain>
    </source>
</reference>
<evidence type="ECO:0000313" key="2">
    <source>
        <dbReference type="EMBL" id="ETL80767.1"/>
    </source>
</evidence>